<gene>
    <name evidence="2" type="ORF">R3W88_024578</name>
</gene>
<proteinExistence type="predicted"/>
<protein>
    <submittedName>
        <fullName evidence="2">Uncharacterized protein</fullName>
    </submittedName>
</protein>
<dbReference type="AlphaFoldDB" id="A0AAV9M0K6"/>
<evidence type="ECO:0000256" key="1">
    <source>
        <dbReference type="SAM" id="MobiDB-lite"/>
    </source>
</evidence>
<reference evidence="2 3" key="1">
    <citation type="submission" date="2023-10" db="EMBL/GenBank/DDBJ databases">
        <title>Genome-Wide Identification Analysis in wild type Solanum Pinnatisectum Reveals Some Genes Defensing Phytophthora Infestans.</title>
        <authorList>
            <person name="Sun C."/>
        </authorList>
    </citation>
    <scope>NUCLEOTIDE SEQUENCE [LARGE SCALE GENOMIC DNA]</scope>
    <source>
        <strain evidence="2">LQN</strain>
        <tissue evidence="2">Leaf</tissue>
    </source>
</reference>
<evidence type="ECO:0000313" key="3">
    <source>
        <dbReference type="Proteomes" id="UP001311915"/>
    </source>
</evidence>
<organism evidence="2 3">
    <name type="scientific">Solanum pinnatisectum</name>
    <name type="common">tansyleaf nightshade</name>
    <dbReference type="NCBI Taxonomy" id="50273"/>
    <lineage>
        <taxon>Eukaryota</taxon>
        <taxon>Viridiplantae</taxon>
        <taxon>Streptophyta</taxon>
        <taxon>Embryophyta</taxon>
        <taxon>Tracheophyta</taxon>
        <taxon>Spermatophyta</taxon>
        <taxon>Magnoliopsida</taxon>
        <taxon>eudicotyledons</taxon>
        <taxon>Gunneridae</taxon>
        <taxon>Pentapetalae</taxon>
        <taxon>asterids</taxon>
        <taxon>lamiids</taxon>
        <taxon>Solanales</taxon>
        <taxon>Solanaceae</taxon>
        <taxon>Solanoideae</taxon>
        <taxon>Solaneae</taxon>
        <taxon>Solanum</taxon>
    </lineage>
</organism>
<dbReference type="PANTHER" id="PTHR36032:SF1">
    <property type="entry name" value="PHOSPHOPANTOTHENATE--CYSTEINE LIGASE 2"/>
    <property type="match status" value="1"/>
</dbReference>
<feature type="compositionally biased region" description="Polar residues" evidence="1">
    <location>
        <begin position="43"/>
        <end position="61"/>
    </location>
</feature>
<keyword evidence="3" id="KW-1185">Reference proteome</keyword>
<feature type="region of interest" description="Disordered" evidence="1">
    <location>
        <begin position="15"/>
        <end position="72"/>
    </location>
</feature>
<comment type="caution">
    <text evidence="2">The sequence shown here is derived from an EMBL/GenBank/DDBJ whole genome shotgun (WGS) entry which is preliminary data.</text>
</comment>
<sequence>MVEISSIDSSATTNIAPLKRYALPSQRNRSLGRRKSGGDRLEQVNSNSNDGEKNQISASRSKSSDDAGGRYQANENHWTGLIPLQGCSGNDAFQLLNSRWMAALNAYNNLPYDSSERPVIYTKRSPWGQSMLTHQLMLRAGGVSSPGLQDFSSEFRLAIQGTSVSLMPNY</sequence>
<accession>A0AAV9M0K6</accession>
<name>A0AAV9M0K6_9SOLN</name>
<evidence type="ECO:0000313" key="2">
    <source>
        <dbReference type="EMBL" id="KAK4731590.1"/>
    </source>
</evidence>
<dbReference type="PANTHER" id="PTHR36032">
    <property type="entry name" value="PHOSPHOPANTOTHENATE--CYSTEINE LIGASE 2"/>
    <property type="match status" value="1"/>
</dbReference>
<dbReference type="Proteomes" id="UP001311915">
    <property type="component" value="Unassembled WGS sequence"/>
</dbReference>
<dbReference type="EMBL" id="JAWPEI010000003">
    <property type="protein sequence ID" value="KAK4731590.1"/>
    <property type="molecule type" value="Genomic_DNA"/>
</dbReference>